<dbReference type="Proteomes" id="UP000030653">
    <property type="component" value="Unassembled WGS sequence"/>
</dbReference>
<dbReference type="InterPro" id="IPR011146">
    <property type="entry name" value="HIT-like"/>
</dbReference>
<keyword evidence="6" id="KW-1185">Reference proteome</keyword>
<accession>M5G3H5</accession>
<dbReference type="OrthoDB" id="1915375at2759"/>
<evidence type="ECO:0000313" key="6">
    <source>
        <dbReference type="Proteomes" id="UP000030653"/>
    </source>
</evidence>
<dbReference type="GO" id="GO:0016787">
    <property type="term" value="F:hydrolase activity"/>
    <property type="evidence" value="ECO:0007669"/>
    <property type="project" value="UniProtKB-KW"/>
</dbReference>
<sequence>MAFLTSLCSCFTSQDREEEAVLAGDIHLPPAYVKRCVFCNVSREKGFDILHEVGPDPNSDDLIVFRDRAPAATEHLLAIPRHHLASVKALGKDDIQLVRNLQAASVQAFTELGFAPENQKLVLHPSFGFHVPPFNLINHLHLHCFGLPFRPSNEWKFHVALKQGGKGFSWFVEIGQVYEILGKGGKVKVLSC</sequence>
<dbReference type="PANTHER" id="PTHR12486">
    <property type="entry name" value="APRATAXIN-RELATED"/>
    <property type="match status" value="1"/>
</dbReference>
<feature type="short sequence motif" description="Histidine triad motif" evidence="3">
    <location>
        <begin position="139"/>
        <end position="143"/>
    </location>
</feature>
<evidence type="ECO:0000256" key="3">
    <source>
        <dbReference type="PROSITE-ProRule" id="PRU00464"/>
    </source>
</evidence>
<proteinExistence type="predicted"/>
<dbReference type="EMBL" id="JH795857">
    <property type="protein sequence ID" value="EJU04776.1"/>
    <property type="molecule type" value="Genomic_DNA"/>
</dbReference>
<keyword evidence="1" id="KW-0547">Nucleotide-binding</keyword>
<dbReference type="OMA" id="SINFLPC"/>
<dbReference type="InterPro" id="IPR036265">
    <property type="entry name" value="HIT-like_sf"/>
</dbReference>
<dbReference type="HOGENOM" id="CLU_056776_4_1_1"/>
<dbReference type="Gene3D" id="3.30.428.10">
    <property type="entry name" value="HIT-like"/>
    <property type="match status" value="1"/>
</dbReference>
<evidence type="ECO:0000256" key="1">
    <source>
        <dbReference type="ARBA" id="ARBA00022741"/>
    </source>
</evidence>
<name>M5G3H5_DACPD</name>
<dbReference type="PANTHER" id="PTHR12486:SF5">
    <property type="entry name" value="ADENOSINE 5'-MONOPHOSPHORAMIDASE HINT3"/>
    <property type="match status" value="1"/>
</dbReference>
<organism evidence="5 6">
    <name type="scientific">Dacryopinax primogenitus (strain DJM 731)</name>
    <name type="common">Brown rot fungus</name>
    <dbReference type="NCBI Taxonomy" id="1858805"/>
    <lineage>
        <taxon>Eukaryota</taxon>
        <taxon>Fungi</taxon>
        <taxon>Dikarya</taxon>
        <taxon>Basidiomycota</taxon>
        <taxon>Agaricomycotina</taxon>
        <taxon>Dacrymycetes</taxon>
        <taxon>Dacrymycetales</taxon>
        <taxon>Dacrymycetaceae</taxon>
        <taxon>Dacryopinax</taxon>
    </lineage>
</organism>
<dbReference type="STRING" id="1858805.M5G3H5"/>
<dbReference type="RefSeq" id="XP_040631670.1">
    <property type="nucleotide sequence ID" value="XM_040769760.1"/>
</dbReference>
<dbReference type="Pfam" id="PF11969">
    <property type="entry name" value="DcpS_C"/>
    <property type="match status" value="1"/>
</dbReference>
<protein>
    <recommendedName>
        <fullName evidence="4">HIT domain-containing protein</fullName>
    </recommendedName>
</protein>
<reference evidence="5 6" key="1">
    <citation type="journal article" date="2012" name="Science">
        <title>The Paleozoic origin of enzymatic lignin decomposition reconstructed from 31 fungal genomes.</title>
        <authorList>
            <person name="Floudas D."/>
            <person name="Binder M."/>
            <person name="Riley R."/>
            <person name="Barry K."/>
            <person name="Blanchette R.A."/>
            <person name="Henrissat B."/>
            <person name="Martinez A.T."/>
            <person name="Otillar R."/>
            <person name="Spatafora J.W."/>
            <person name="Yadav J.S."/>
            <person name="Aerts A."/>
            <person name="Benoit I."/>
            <person name="Boyd A."/>
            <person name="Carlson A."/>
            <person name="Copeland A."/>
            <person name="Coutinho P.M."/>
            <person name="de Vries R.P."/>
            <person name="Ferreira P."/>
            <person name="Findley K."/>
            <person name="Foster B."/>
            <person name="Gaskell J."/>
            <person name="Glotzer D."/>
            <person name="Gorecki P."/>
            <person name="Heitman J."/>
            <person name="Hesse C."/>
            <person name="Hori C."/>
            <person name="Igarashi K."/>
            <person name="Jurgens J.A."/>
            <person name="Kallen N."/>
            <person name="Kersten P."/>
            <person name="Kohler A."/>
            <person name="Kuees U."/>
            <person name="Kumar T.K.A."/>
            <person name="Kuo A."/>
            <person name="LaButti K."/>
            <person name="Larrondo L.F."/>
            <person name="Lindquist E."/>
            <person name="Ling A."/>
            <person name="Lombard V."/>
            <person name="Lucas S."/>
            <person name="Lundell T."/>
            <person name="Martin R."/>
            <person name="McLaughlin D.J."/>
            <person name="Morgenstern I."/>
            <person name="Morin E."/>
            <person name="Murat C."/>
            <person name="Nagy L.G."/>
            <person name="Nolan M."/>
            <person name="Ohm R.A."/>
            <person name="Patyshakuliyeva A."/>
            <person name="Rokas A."/>
            <person name="Ruiz-Duenas F.J."/>
            <person name="Sabat G."/>
            <person name="Salamov A."/>
            <person name="Samejima M."/>
            <person name="Schmutz J."/>
            <person name="Slot J.C."/>
            <person name="St John F."/>
            <person name="Stenlid J."/>
            <person name="Sun H."/>
            <person name="Sun S."/>
            <person name="Syed K."/>
            <person name="Tsang A."/>
            <person name="Wiebenga A."/>
            <person name="Young D."/>
            <person name="Pisabarro A."/>
            <person name="Eastwood D.C."/>
            <person name="Martin F."/>
            <person name="Cullen D."/>
            <person name="Grigoriev I.V."/>
            <person name="Hibbett D.S."/>
        </authorList>
    </citation>
    <scope>NUCLEOTIDE SEQUENCE [LARGE SCALE GENOMIC DNA]</scope>
    <source>
        <strain evidence="5 6">DJM-731 SS1</strain>
    </source>
</reference>
<evidence type="ECO:0000259" key="4">
    <source>
        <dbReference type="PROSITE" id="PS51084"/>
    </source>
</evidence>
<dbReference type="AlphaFoldDB" id="M5G3H5"/>
<gene>
    <name evidence="5" type="ORF">DACRYDRAFT_114103</name>
</gene>
<dbReference type="GO" id="GO:0000166">
    <property type="term" value="F:nucleotide binding"/>
    <property type="evidence" value="ECO:0007669"/>
    <property type="project" value="UniProtKB-KW"/>
</dbReference>
<dbReference type="GeneID" id="63684822"/>
<feature type="domain" description="HIT" evidence="4">
    <location>
        <begin position="37"/>
        <end position="157"/>
    </location>
</feature>
<evidence type="ECO:0000313" key="5">
    <source>
        <dbReference type="EMBL" id="EJU04776.1"/>
    </source>
</evidence>
<dbReference type="SUPFAM" id="SSF54197">
    <property type="entry name" value="HIT-like"/>
    <property type="match status" value="1"/>
</dbReference>
<evidence type="ECO:0000256" key="2">
    <source>
        <dbReference type="ARBA" id="ARBA00022801"/>
    </source>
</evidence>
<keyword evidence="2" id="KW-0378">Hydrolase</keyword>
<dbReference type="PROSITE" id="PS51084">
    <property type="entry name" value="HIT_2"/>
    <property type="match status" value="1"/>
</dbReference>